<dbReference type="GO" id="GO:0015936">
    <property type="term" value="P:coenzyme A metabolic process"/>
    <property type="evidence" value="ECO:0007669"/>
    <property type="project" value="InterPro"/>
</dbReference>
<dbReference type="Gene3D" id="3.30.70.420">
    <property type="entry name" value="Hydroxymethylglutaryl-CoA reductase, class I/II, NAD/NADP-binding domain"/>
    <property type="match status" value="1"/>
</dbReference>
<dbReference type="InterPro" id="IPR002202">
    <property type="entry name" value="HMG_CoA_Rdtase"/>
</dbReference>
<dbReference type="InterPro" id="IPR023076">
    <property type="entry name" value="HMG_CoA_Rdtase_CS"/>
</dbReference>
<evidence type="ECO:0000313" key="4">
    <source>
        <dbReference type="Proteomes" id="UP000324222"/>
    </source>
</evidence>
<dbReference type="GO" id="GO:0005789">
    <property type="term" value="C:endoplasmic reticulum membrane"/>
    <property type="evidence" value="ECO:0007669"/>
    <property type="project" value="TreeGrafter"/>
</dbReference>
<dbReference type="PROSITE" id="PS50065">
    <property type="entry name" value="HMG_COA_REDUCTASE_4"/>
    <property type="match status" value="1"/>
</dbReference>
<dbReference type="PANTHER" id="PTHR10572:SF24">
    <property type="entry name" value="3-HYDROXY-3-METHYLGLUTARYL-COENZYME A REDUCTASE"/>
    <property type="match status" value="1"/>
</dbReference>
<dbReference type="Pfam" id="PF00368">
    <property type="entry name" value="HMG-CoA_red"/>
    <property type="match status" value="1"/>
</dbReference>
<dbReference type="PANTHER" id="PTHR10572">
    <property type="entry name" value="3-HYDROXY-3-METHYLGLUTARYL-COENZYME A REDUCTASE"/>
    <property type="match status" value="1"/>
</dbReference>
<comment type="pathway">
    <text evidence="1">Metabolic intermediate biosynthesis; (R)-mevalonate biosynthesis; (R)-mevalonate from acetyl-CoA: step 3/3.</text>
</comment>
<accession>A0A5B7HY23</accession>
<gene>
    <name evidence="3" type="primary">HMGR_0</name>
    <name evidence="3" type="ORF">E2C01_068993</name>
</gene>
<evidence type="ECO:0000256" key="1">
    <source>
        <dbReference type="ARBA" id="ARBA00005084"/>
    </source>
</evidence>
<dbReference type="Proteomes" id="UP000324222">
    <property type="component" value="Unassembled WGS sequence"/>
</dbReference>
<dbReference type="GO" id="GO:0004420">
    <property type="term" value="F:hydroxymethylglutaryl-CoA reductase (NADPH) activity"/>
    <property type="evidence" value="ECO:0007669"/>
    <property type="project" value="UniProtKB-EC"/>
</dbReference>
<dbReference type="GO" id="GO:0016126">
    <property type="term" value="P:sterol biosynthetic process"/>
    <property type="evidence" value="ECO:0007669"/>
    <property type="project" value="TreeGrafter"/>
</dbReference>
<dbReference type="InterPro" id="IPR009023">
    <property type="entry name" value="HMG_CoA_Rdtase_NAD(P)-bd_sf"/>
</dbReference>
<dbReference type="GO" id="GO:0005778">
    <property type="term" value="C:peroxisomal membrane"/>
    <property type="evidence" value="ECO:0007669"/>
    <property type="project" value="TreeGrafter"/>
</dbReference>
<dbReference type="EC" id="1.1.1.34" evidence="2"/>
<dbReference type="PROSITE" id="PS00066">
    <property type="entry name" value="HMG_COA_REDUCTASE_1"/>
    <property type="match status" value="1"/>
</dbReference>
<dbReference type="SUPFAM" id="SSF55035">
    <property type="entry name" value="NAD-binding domain of HMG-CoA reductase"/>
    <property type="match status" value="1"/>
</dbReference>
<sequence>MWLRKRENFAIIKEGFDSTSRYARLQDLHVGIAGRLLYMRFVAHTGDAMGMNMVSKVRIEPLFNINCRQTFWTADDHTGAEKG</sequence>
<dbReference type="GO" id="GO:0008299">
    <property type="term" value="P:isoprenoid biosynthetic process"/>
    <property type="evidence" value="ECO:0007669"/>
    <property type="project" value="TreeGrafter"/>
</dbReference>
<evidence type="ECO:0000256" key="2">
    <source>
        <dbReference type="ARBA" id="ARBA00012999"/>
    </source>
</evidence>
<proteinExistence type="predicted"/>
<organism evidence="3 4">
    <name type="scientific">Portunus trituberculatus</name>
    <name type="common">Swimming crab</name>
    <name type="synonym">Neptunus trituberculatus</name>
    <dbReference type="NCBI Taxonomy" id="210409"/>
    <lineage>
        <taxon>Eukaryota</taxon>
        <taxon>Metazoa</taxon>
        <taxon>Ecdysozoa</taxon>
        <taxon>Arthropoda</taxon>
        <taxon>Crustacea</taxon>
        <taxon>Multicrustacea</taxon>
        <taxon>Malacostraca</taxon>
        <taxon>Eumalacostraca</taxon>
        <taxon>Eucarida</taxon>
        <taxon>Decapoda</taxon>
        <taxon>Pleocyemata</taxon>
        <taxon>Brachyura</taxon>
        <taxon>Eubrachyura</taxon>
        <taxon>Portunoidea</taxon>
        <taxon>Portunidae</taxon>
        <taxon>Portuninae</taxon>
        <taxon>Portunus</taxon>
    </lineage>
</organism>
<reference evidence="3 4" key="1">
    <citation type="submission" date="2019-05" db="EMBL/GenBank/DDBJ databases">
        <title>Another draft genome of Portunus trituberculatus and its Hox gene families provides insights of decapod evolution.</title>
        <authorList>
            <person name="Jeong J.-H."/>
            <person name="Song I."/>
            <person name="Kim S."/>
            <person name="Choi T."/>
            <person name="Kim D."/>
            <person name="Ryu S."/>
            <person name="Kim W."/>
        </authorList>
    </citation>
    <scope>NUCLEOTIDE SEQUENCE [LARGE SCALE GENOMIC DNA]</scope>
    <source>
        <tissue evidence="3">Muscle</tissue>
    </source>
</reference>
<dbReference type="EMBL" id="VSRR010039328">
    <property type="protein sequence ID" value="MPC74626.1"/>
    <property type="molecule type" value="Genomic_DNA"/>
</dbReference>
<dbReference type="AlphaFoldDB" id="A0A5B7HY23"/>
<keyword evidence="4" id="KW-1185">Reference proteome</keyword>
<protein>
    <recommendedName>
        <fullName evidence="2">hydroxymethylglutaryl-CoA reductase (NADPH)</fullName>
        <ecNumber evidence="2">1.1.1.34</ecNumber>
    </recommendedName>
</protein>
<name>A0A5B7HY23_PORTR</name>
<evidence type="ECO:0000313" key="3">
    <source>
        <dbReference type="EMBL" id="MPC74626.1"/>
    </source>
</evidence>
<comment type="caution">
    <text evidence="3">The sequence shown here is derived from an EMBL/GenBank/DDBJ whole genome shotgun (WGS) entry which is preliminary data.</text>
</comment>
<dbReference type="OrthoDB" id="310654at2759"/>